<dbReference type="SFLD" id="SFLDG01140">
    <property type="entry name" value="C2.B:_Phosphomannomutase_and_P"/>
    <property type="match status" value="1"/>
</dbReference>
<dbReference type="Proteomes" id="UP000288024">
    <property type="component" value="Unassembled WGS sequence"/>
</dbReference>
<protein>
    <submittedName>
        <fullName evidence="1">Cof-type HAD-IIB family hydrolase</fullName>
    </submittedName>
</protein>
<evidence type="ECO:0000313" key="2">
    <source>
        <dbReference type="Proteomes" id="UP000288024"/>
    </source>
</evidence>
<dbReference type="PANTHER" id="PTHR10000:SF25">
    <property type="entry name" value="PHOSPHATASE YKRA-RELATED"/>
    <property type="match status" value="1"/>
</dbReference>
<keyword evidence="1" id="KW-0378">Hydrolase</keyword>
<accession>A0A437K6E6</accession>
<evidence type="ECO:0000313" key="1">
    <source>
        <dbReference type="EMBL" id="RVT58859.1"/>
    </source>
</evidence>
<dbReference type="Gene3D" id="3.40.50.1000">
    <property type="entry name" value="HAD superfamily/HAD-like"/>
    <property type="match status" value="1"/>
</dbReference>
<gene>
    <name evidence="1" type="ORF">EM808_21115</name>
</gene>
<dbReference type="InterPro" id="IPR000150">
    <property type="entry name" value="Cof"/>
</dbReference>
<dbReference type="NCBIfam" id="TIGR01484">
    <property type="entry name" value="HAD-SF-IIB"/>
    <property type="match status" value="1"/>
</dbReference>
<keyword evidence="2" id="KW-1185">Reference proteome</keyword>
<comment type="caution">
    <text evidence="1">The sequence shown here is derived from an EMBL/GenBank/DDBJ whole genome shotgun (WGS) entry which is preliminary data.</text>
</comment>
<dbReference type="GO" id="GO:0016791">
    <property type="term" value="F:phosphatase activity"/>
    <property type="evidence" value="ECO:0007669"/>
    <property type="project" value="TreeGrafter"/>
</dbReference>
<dbReference type="InterPro" id="IPR023214">
    <property type="entry name" value="HAD_sf"/>
</dbReference>
<dbReference type="InterPro" id="IPR006379">
    <property type="entry name" value="HAD-SF_hydro_IIB"/>
</dbReference>
<dbReference type="GO" id="GO:0005829">
    <property type="term" value="C:cytosol"/>
    <property type="evidence" value="ECO:0007669"/>
    <property type="project" value="TreeGrafter"/>
</dbReference>
<dbReference type="PANTHER" id="PTHR10000">
    <property type="entry name" value="PHOSPHOSERINE PHOSPHATASE"/>
    <property type="match status" value="1"/>
</dbReference>
<dbReference type="PROSITE" id="PS01229">
    <property type="entry name" value="COF_2"/>
    <property type="match status" value="1"/>
</dbReference>
<dbReference type="NCBIfam" id="TIGR00099">
    <property type="entry name" value="Cof-subfamily"/>
    <property type="match status" value="1"/>
</dbReference>
<dbReference type="PROSITE" id="PS01228">
    <property type="entry name" value="COF_1"/>
    <property type="match status" value="1"/>
</dbReference>
<proteinExistence type="predicted"/>
<dbReference type="SFLD" id="SFLDS00003">
    <property type="entry name" value="Haloacid_Dehalogenase"/>
    <property type="match status" value="1"/>
</dbReference>
<dbReference type="InterPro" id="IPR036412">
    <property type="entry name" value="HAD-like_sf"/>
</dbReference>
<reference evidence="1 2" key="1">
    <citation type="submission" date="2019-01" db="EMBL/GenBank/DDBJ databases">
        <title>Bacillus sp. M5HDSG1-1, whole genome shotgun sequence.</title>
        <authorList>
            <person name="Tuo L."/>
        </authorList>
    </citation>
    <scope>NUCLEOTIDE SEQUENCE [LARGE SCALE GENOMIC DNA]</scope>
    <source>
        <strain evidence="1 2">M5HDSG1-1</strain>
    </source>
</reference>
<dbReference type="Pfam" id="PF08282">
    <property type="entry name" value="Hydrolase_3"/>
    <property type="match status" value="1"/>
</dbReference>
<dbReference type="SUPFAM" id="SSF56784">
    <property type="entry name" value="HAD-like"/>
    <property type="match status" value="1"/>
</dbReference>
<dbReference type="Gene3D" id="3.30.1240.10">
    <property type="match status" value="1"/>
</dbReference>
<name>A0A437K6E6_9BACI</name>
<organism evidence="1 2">
    <name type="scientific">Niallia taxi</name>
    <dbReference type="NCBI Taxonomy" id="2499688"/>
    <lineage>
        <taxon>Bacteria</taxon>
        <taxon>Bacillati</taxon>
        <taxon>Bacillota</taxon>
        <taxon>Bacilli</taxon>
        <taxon>Bacillales</taxon>
        <taxon>Bacillaceae</taxon>
        <taxon>Niallia</taxon>
    </lineage>
</organism>
<sequence>MQKIIFMDVDGTLVTDNGVIPYSAIQAIQTARRNGHLVFLCTGRSKSILFPEVLDIGFDGIVGAAGGYIELDGAVFSHDVIVKEDLHRLIDYFNEQKIDFFFESNAGLFASKSCKQRIRGIIDSLLVVQQESKEDLQNWLQSFYDSLIEEDEIVREDINKVAFLGSDYPIEKISQQFSSTFTVIPSTVPFFGENSGEISLLGIHKATAIEKIIQHLNINKENTFAFGDGLNDIEMLSFVQYGIAMGNANEEVKRAAADITNRHDEDGIYNSFKKYGLI</sequence>
<dbReference type="GO" id="GO:0000287">
    <property type="term" value="F:magnesium ion binding"/>
    <property type="evidence" value="ECO:0007669"/>
    <property type="project" value="TreeGrafter"/>
</dbReference>
<dbReference type="RefSeq" id="WP_127740493.1">
    <property type="nucleotide sequence ID" value="NZ_RZTZ01000011.1"/>
</dbReference>
<dbReference type="AlphaFoldDB" id="A0A437K6E6"/>
<dbReference type="EMBL" id="RZTZ01000011">
    <property type="protein sequence ID" value="RVT58859.1"/>
    <property type="molecule type" value="Genomic_DNA"/>
</dbReference>